<evidence type="ECO:0000259" key="2">
    <source>
        <dbReference type="Pfam" id="PF23477"/>
    </source>
</evidence>
<comment type="caution">
    <text evidence="3">The sequence shown here is derived from an EMBL/GenBank/DDBJ whole genome shotgun (WGS) entry which is preliminary data.</text>
</comment>
<dbReference type="NCBIfam" id="TIGR04272">
    <property type="entry name" value="cxxc_cxxc_Mbark"/>
    <property type="match status" value="1"/>
</dbReference>
<protein>
    <submittedName>
        <fullName evidence="3">Uncharacterized protein</fullName>
    </submittedName>
</protein>
<gene>
    <name evidence="3" type="ORF">DEAC_c44570</name>
</gene>
<dbReference type="Proteomes" id="UP000036356">
    <property type="component" value="Unassembled WGS sequence"/>
</dbReference>
<dbReference type="Pfam" id="PF13451">
    <property type="entry name" value="zf_Tbcl"/>
    <property type="match status" value="1"/>
</dbReference>
<keyword evidence="4" id="KW-1185">Reference proteome</keyword>
<evidence type="ECO:0000313" key="4">
    <source>
        <dbReference type="Proteomes" id="UP000036356"/>
    </source>
</evidence>
<dbReference type="Pfam" id="PF23477">
    <property type="entry name" value="zf_Tbcl_2"/>
    <property type="match status" value="1"/>
</dbReference>
<name>A0A0J1FJP0_9FIRM</name>
<organism evidence="3 4">
    <name type="scientific">Desulfosporosinus acididurans</name>
    <dbReference type="NCBI Taxonomy" id="476652"/>
    <lineage>
        <taxon>Bacteria</taxon>
        <taxon>Bacillati</taxon>
        <taxon>Bacillota</taxon>
        <taxon>Clostridia</taxon>
        <taxon>Eubacteriales</taxon>
        <taxon>Desulfitobacteriaceae</taxon>
        <taxon>Desulfosporosinus</taxon>
    </lineage>
</organism>
<feature type="domain" description="CxxC-x17-CxxC" evidence="2">
    <location>
        <begin position="61"/>
        <end position="97"/>
    </location>
</feature>
<dbReference type="AlphaFoldDB" id="A0A0J1FJP0"/>
<dbReference type="EMBL" id="LDZY01000038">
    <property type="protein sequence ID" value="KLU63650.1"/>
    <property type="molecule type" value="Genomic_DNA"/>
</dbReference>
<proteinExistence type="predicted"/>
<accession>A0A0J1FJP0</accession>
<evidence type="ECO:0000313" key="3">
    <source>
        <dbReference type="EMBL" id="KLU63650.1"/>
    </source>
</evidence>
<dbReference type="PATRIC" id="fig|476652.3.peg.4732"/>
<feature type="domain" description="Probable zinc-binding" evidence="1">
    <location>
        <begin position="4"/>
        <end position="49"/>
    </location>
</feature>
<dbReference type="InterPro" id="IPR026363">
    <property type="entry name" value="CxxC-x17-CxxC_dom"/>
</dbReference>
<sequence>MFNDKTLVCRDCGQEFVFSANEQEFYAEKGFTNEPGRCPSCRAARKQQTRGNGGGYGRQQREMFPAVCAECGKETMVPFQPSGDKPVYCRDCFQSQRRNNW</sequence>
<dbReference type="RefSeq" id="WP_083996447.1">
    <property type="nucleotide sequence ID" value="NZ_LDZY01000038.1"/>
</dbReference>
<evidence type="ECO:0000259" key="1">
    <source>
        <dbReference type="Pfam" id="PF13451"/>
    </source>
</evidence>
<reference evidence="3 4" key="1">
    <citation type="submission" date="2015-06" db="EMBL/GenBank/DDBJ databases">
        <title>Draft genome of the moderately acidophilic sulfate reducer Candidatus Desulfosporosinus acididurans strain M1.</title>
        <authorList>
            <person name="Poehlein A."/>
            <person name="Petzsch P."/>
            <person name="Johnson B.D."/>
            <person name="Schloemann M."/>
            <person name="Daniel R."/>
            <person name="Muehling M."/>
        </authorList>
    </citation>
    <scope>NUCLEOTIDE SEQUENCE [LARGE SCALE GENOMIC DNA]</scope>
    <source>
        <strain evidence="3 4">M1</strain>
    </source>
</reference>
<dbReference type="InterPro" id="IPR025306">
    <property type="entry name" value="Zn-bnd_dom_prob"/>
</dbReference>